<dbReference type="InterPro" id="IPR042257">
    <property type="entry name" value="DGOK_C"/>
</dbReference>
<name>A0A6J4T7J5_9SPHN</name>
<dbReference type="Gene3D" id="3.30.420.300">
    <property type="entry name" value="2-keto-3-deoxy-galactonokinase, substrate binding domain"/>
    <property type="match status" value="1"/>
</dbReference>
<dbReference type="GO" id="GO:0034194">
    <property type="term" value="P:D-galactonate catabolic process"/>
    <property type="evidence" value="ECO:0007669"/>
    <property type="project" value="InterPro"/>
</dbReference>
<proteinExistence type="predicted"/>
<dbReference type="CDD" id="cd24012">
    <property type="entry name" value="ASKHA_NBD_KDGal-kinase"/>
    <property type="match status" value="1"/>
</dbReference>
<dbReference type="EMBL" id="CADCVX010000352">
    <property type="protein sequence ID" value="CAA9515974.1"/>
    <property type="molecule type" value="Genomic_DNA"/>
</dbReference>
<keyword evidence="1" id="KW-0418">Kinase</keyword>
<dbReference type="EC" id="2.7.1.58" evidence="1"/>
<dbReference type="Gene3D" id="3.30.420.310">
    <property type="entry name" value="2-keto-3-deoxy-galactonokinase, C-terminal domain"/>
    <property type="match status" value="1"/>
</dbReference>
<evidence type="ECO:0000313" key="1">
    <source>
        <dbReference type="EMBL" id="CAA9515974.1"/>
    </source>
</evidence>
<dbReference type="AlphaFoldDB" id="A0A6J4T7J5"/>
<organism evidence="1">
    <name type="scientific">uncultured Sphingomonadaceae bacterium</name>
    <dbReference type="NCBI Taxonomy" id="169976"/>
    <lineage>
        <taxon>Bacteria</taxon>
        <taxon>Pseudomonadati</taxon>
        <taxon>Pseudomonadota</taxon>
        <taxon>Alphaproteobacteria</taxon>
        <taxon>Sphingomonadales</taxon>
        <taxon>Sphingomonadaceae</taxon>
        <taxon>environmental samples</taxon>
    </lineage>
</organism>
<gene>
    <name evidence="1" type="ORF">AVDCRST_MAG91-1884</name>
</gene>
<dbReference type="InterPro" id="IPR042258">
    <property type="entry name" value="DGOK_N"/>
</dbReference>
<dbReference type="Pfam" id="PF05035">
    <property type="entry name" value="DGOK"/>
    <property type="match status" value="1"/>
</dbReference>
<dbReference type="GO" id="GO:0008671">
    <property type="term" value="F:2-dehydro-3-deoxygalactonokinase activity"/>
    <property type="evidence" value="ECO:0007669"/>
    <property type="project" value="UniProtKB-EC"/>
</dbReference>
<keyword evidence="1" id="KW-0808">Transferase</keyword>
<protein>
    <submittedName>
        <fullName evidence="1">2-dehydro-3-deoxygalactonokinase</fullName>
        <ecNumber evidence="1">2.7.1.58</ecNumber>
    </submittedName>
</protein>
<accession>A0A6J4T7J5</accession>
<dbReference type="InterPro" id="IPR007729">
    <property type="entry name" value="DGOK"/>
</dbReference>
<reference evidence="1" key="1">
    <citation type="submission" date="2020-02" db="EMBL/GenBank/DDBJ databases">
        <authorList>
            <person name="Meier V. D."/>
        </authorList>
    </citation>
    <scope>NUCLEOTIDE SEQUENCE</scope>
    <source>
        <strain evidence="1">AVDCRST_MAG91</strain>
    </source>
</reference>
<sequence length="301" mass="32074">MTMRWQDGFIAVDWGTTNRRAYLLDADGAQTDEMEDDQGILSVAPGQFNAGVQEIRARLGDRPLLMGGMIGSNRGWVEAPYVACPAGIADLAAHVRWIEDARAGIVPGVSFLGEGRADVMRGEEVQILGGVADGTIGRDALICHPGTHNKWIVVEDGRITSFRTIMTGELFSLLRAHSILADLLSGDVRPDAAFDDGVRHGLEHDDVAAELFSIRARVLLGVGDRATSASYASGLLIGCDARVGLRVGMDAAWAKEIIVVGRPELTSLYAHAIGLTGRSTREVDGERAFVAGTRAIVGALT</sequence>